<protein>
    <submittedName>
        <fullName evidence="1">Uncharacterized protein</fullName>
    </submittedName>
</protein>
<reference evidence="1 2" key="1">
    <citation type="journal article" date="2014" name="Agronomy (Basel)">
        <title>A Draft Genome Sequence for Ensete ventricosum, the Drought-Tolerant Tree Against Hunger.</title>
        <authorList>
            <person name="Harrison J."/>
            <person name="Moore K.A."/>
            <person name="Paszkiewicz K."/>
            <person name="Jones T."/>
            <person name="Grant M."/>
            <person name="Ambacheew D."/>
            <person name="Muzemil S."/>
            <person name="Studholme D.J."/>
        </authorList>
    </citation>
    <scope>NUCLEOTIDE SEQUENCE [LARGE SCALE GENOMIC DNA]</scope>
</reference>
<dbReference type="EMBL" id="AMZH03002464">
    <property type="protein sequence ID" value="RRT75491.1"/>
    <property type="molecule type" value="Genomic_DNA"/>
</dbReference>
<organism evidence="1 2">
    <name type="scientific">Ensete ventricosum</name>
    <name type="common">Abyssinian banana</name>
    <name type="synonym">Musa ensete</name>
    <dbReference type="NCBI Taxonomy" id="4639"/>
    <lineage>
        <taxon>Eukaryota</taxon>
        <taxon>Viridiplantae</taxon>
        <taxon>Streptophyta</taxon>
        <taxon>Embryophyta</taxon>
        <taxon>Tracheophyta</taxon>
        <taxon>Spermatophyta</taxon>
        <taxon>Magnoliopsida</taxon>
        <taxon>Liliopsida</taxon>
        <taxon>Zingiberales</taxon>
        <taxon>Musaceae</taxon>
        <taxon>Ensete</taxon>
    </lineage>
</organism>
<name>A0A427AH44_ENSVE</name>
<evidence type="ECO:0000313" key="1">
    <source>
        <dbReference type="EMBL" id="RRT75491.1"/>
    </source>
</evidence>
<evidence type="ECO:0000313" key="2">
    <source>
        <dbReference type="Proteomes" id="UP000287651"/>
    </source>
</evidence>
<accession>A0A427AH44</accession>
<dbReference type="AlphaFoldDB" id="A0A427AH44"/>
<comment type="caution">
    <text evidence="1">The sequence shown here is derived from an EMBL/GenBank/DDBJ whole genome shotgun (WGS) entry which is preliminary data.</text>
</comment>
<sequence length="102" mass="11841">MSQLFGVNYTNLLPKVNVFESGQYVPVRLLSADRYVNCPLPSSTTDWGCFHPVTTRNRAVTVNFDRRRSISSGINRGRKKKREKKRENLEIRHCVPIPIRRP</sequence>
<gene>
    <name evidence="1" type="ORF">B296_00031170</name>
</gene>
<proteinExistence type="predicted"/>
<dbReference type="Proteomes" id="UP000287651">
    <property type="component" value="Unassembled WGS sequence"/>
</dbReference>